<evidence type="ECO:0000259" key="3">
    <source>
        <dbReference type="Pfam" id="PF02016"/>
    </source>
</evidence>
<dbReference type="InterPro" id="IPR040921">
    <property type="entry name" value="Peptidase_S66C"/>
</dbReference>
<dbReference type="Pfam" id="PF17676">
    <property type="entry name" value="Peptidase_S66C"/>
    <property type="match status" value="1"/>
</dbReference>
<sequence length="355" mass="39445">MFASMIPKALEKGNTIAFVSPSVRANDLFPAATARGKAYVESLGFNVRVIYRPLPASCTIAESIRTRCEELHEAFREPSITAVLCTIGGNGANELLRFLDYDLIKRNPKIFVGYSDTTFLHYALFANAGLRTFYGPSVITDFSDIKPMQFTTDHFMHVLTTGEGLIGRLPRSPEYAIEHSDFILGNEASTTSRELRPAPSWRWVRKGTVVGKLYGGTMRCVVELQGSPYKPSSWKDKILFLETSTGGRITEPYSVREFRNHFVDLALSGVLGDIQGLVMGRGYKYDKKMQDEIASVIQEVIEVVAGRKDSCPVLMNVDFGHTSPFLTLPYGALTKLDSEADEFAVLDRGVRSLSR</sequence>
<dbReference type="SUPFAM" id="SSF141986">
    <property type="entry name" value="LD-carboxypeptidase A C-terminal domain-like"/>
    <property type="match status" value="1"/>
</dbReference>
<dbReference type="Gene3D" id="3.50.30.60">
    <property type="entry name" value="LD-carboxypeptidase A C-terminal domain-like"/>
    <property type="match status" value="1"/>
</dbReference>
<evidence type="ECO:0000313" key="6">
    <source>
        <dbReference type="Proteomes" id="UP001175353"/>
    </source>
</evidence>
<dbReference type="InterPro" id="IPR003507">
    <property type="entry name" value="S66_fam"/>
</dbReference>
<dbReference type="InterPro" id="IPR027478">
    <property type="entry name" value="LdcA_N"/>
</dbReference>
<gene>
    <name evidence="5" type="ORF">LTR91_020500</name>
</gene>
<dbReference type="PANTHER" id="PTHR30237:SF4">
    <property type="entry name" value="LD-CARBOXYPEPTIDASE C-TERMINAL DOMAIN-CONTAINING PROTEIN"/>
    <property type="match status" value="1"/>
</dbReference>
<feature type="domain" description="LD-carboxypeptidase C-terminal" evidence="4">
    <location>
        <begin position="211"/>
        <end position="336"/>
    </location>
</feature>
<keyword evidence="2" id="KW-0378">Hydrolase</keyword>
<evidence type="ECO:0000256" key="2">
    <source>
        <dbReference type="ARBA" id="ARBA00022801"/>
    </source>
</evidence>
<dbReference type="SUPFAM" id="SSF52317">
    <property type="entry name" value="Class I glutamine amidotransferase-like"/>
    <property type="match status" value="1"/>
</dbReference>
<organism evidence="5 6">
    <name type="scientific">Friedmanniomyces endolithicus</name>
    <dbReference type="NCBI Taxonomy" id="329885"/>
    <lineage>
        <taxon>Eukaryota</taxon>
        <taxon>Fungi</taxon>
        <taxon>Dikarya</taxon>
        <taxon>Ascomycota</taxon>
        <taxon>Pezizomycotina</taxon>
        <taxon>Dothideomycetes</taxon>
        <taxon>Dothideomycetidae</taxon>
        <taxon>Mycosphaerellales</taxon>
        <taxon>Teratosphaeriaceae</taxon>
        <taxon>Friedmanniomyces</taxon>
    </lineage>
</organism>
<keyword evidence="6" id="KW-1185">Reference proteome</keyword>
<dbReference type="InterPro" id="IPR029062">
    <property type="entry name" value="Class_I_gatase-like"/>
</dbReference>
<dbReference type="CDD" id="cd07062">
    <property type="entry name" value="Peptidase_S66_mccF_like"/>
    <property type="match status" value="1"/>
</dbReference>
<evidence type="ECO:0008006" key="7">
    <source>
        <dbReference type="Google" id="ProtNLM"/>
    </source>
</evidence>
<dbReference type="Pfam" id="PF02016">
    <property type="entry name" value="Peptidase_S66"/>
    <property type="match status" value="1"/>
</dbReference>
<feature type="domain" description="LD-carboxypeptidase N-terminal" evidence="3">
    <location>
        <begin position="16"/>
        <end position="135"/>
    </location>
</feature>
<proteinExistence type="inferred from homology"/>
<comment type="similarity">
    <text evidence="1">Belongs to the peptidase S66 family.</text>
</comment>
<evidence type="ECO:0000313" key="5">
    <source>
        <dbReference type="EMBL" id="KAK0960098.1"/>
    </source>
</evidence>
<dbReference type="InterPro" id="IPR027461">
    <property type="entry name" value="Carboxypeptidase_A_C_sf"/>
</dbReference>
<dbReference type="Gene3D" id="3.40.50.10740">
    <property type="entry name" value="Class I glutamine amidotransferase-like"/>
    <property type="match status" value="1"/>
</dbReference>
<evidence type="ECO:0000259" key="4">
    <source>
        <dbReference type="Pfam" id="PF17676"/>
    </source>
</evidence>
<dbReference type="GO" id="GO:0016787">
    <property type="term" value="F:hydrolase activity"/>
    <property type="evidence" value="ECO:0007669"/>
    <property type="project" value="UniProtKB-KW"/>
</dbReference>
<protein>
    <recommendedName>
        <fullName evidence="7">LD-carboxypeptidase</fullName>
    </recommendedName>
</protein>
<evidence type="ECO:0000256" key="1">
    <source>
        <dbReference type="ARBA" id="ARBA00010233"/>
    </source>
</evidence>
<accession>A0AAN6H8I5</accession>
<dbReference type="AlphaFoldDB" id="A0AAN6H8I5"/>
<dbReference type="PIRSF" id="PIRSF028757">
    <property type="entry name" value="LD-carboxypeptidase"/>
    <property type="match status" value="1"/>
</dbReference>
<dbReference type="PANTHER" id="PTHR30237">
    <property type="entry name" value="MURAMOYLTETRAPEPTIDE CARBOXYPEPTIDASE"/>
    <property type="match status" value="1"/>
</dbReference>
<reference evidence="5" key="1">
    <citation type="submission" date="2023-06" db="EMBL/GenBank/DDBJ databases">
        <title>Black Yeasts Isolated from many extreme environments.</title>
        <authorList>
            <person name="Coleine C."/>
            <person name="Stajich J.E."/>
            <person name="Selbmann L."/>
        </authorList>
    </citation>
    <scope>NUCLEOTIDE SEQUENCE</scope>
    <source>
        <strain evidence="5">CCFEE 5200</strain>
    </source>
</reference>
<dbReference type="EMBL" id="JAUJLE010000338">
    <property type="protein sequence ID" value="KAK0960098.1"/>
    <property type="molecule type" value="Genomic_DNA"/>
</dbReference>
<dbReference type="Proteomes" id="UP001175353">
    <property type="component" value="Unassembled WGS sequence"/>
</dbReference>
<comment type="caution">
    <text evidence="5">The sequence shown here is derived from an EMBL/GenBank/DDBJ whole genome shotgun (WGS) entry which is preliminary data.</text>
</comment>
<name>A0AAN6H8I5_9PEZI</name>
<dbReference type="InterPro" id="IPR040449">
    <property type="entry name" value="Peptidase_S66_N"/>
</dbReference>